<keyword evidence="10" id="KW-1185">Reference proteome</keyword>
<dbReference type="PROSITE" id="PS50045">
    <property type="entry name" value="SIGMA54_INTERACT_4"/>
    <property type="match status" value="1"/>
</dbReference>
<dbReference type="PANTHER" id="PTHR32071">
    <property type="entry name" value="TRANSCRIPTIONAL REGULATORY PROTEIN"/>
    <property type="match status" value="1"/>
</dbReference>
<evidence type="ECO:0000259" key="7">
    <source>
        <dbReference type="PROSITE" id="PS50045"/>
    </source>
</evidence>
<dbReference type="STRING" id="1643428.GCA_001442855_01038"/>
<keyword evidence="1" id="KW-0547">Nucleotide-binding</keyword>
<dbReference type="Gene3D" id="1.10.8.60">
    <property type="match status" value="1"/>
</dbReference>
<evidence type="ECO:0000313" key="9">
    <source>
        <dbReference type="EMBL" id="CUU04751.1"/>
    </source>
</evidence>
<dbReference type="GO" id="GO:0000160">
    <property type="term" value="P:phosphorelay signal transduction system"/>
    <property type="evidence" value="ECO:0007669"/>
    <property type="project" value="InterPro"/>
</dbReference>
<dbReference type="InterPro" id="IPR011006">
    <property type="entry name" value="CheY-like_superfamily"/>
</dbReference>
<sequence length="455" mass="52352">MKVFIIEDEYIKLVTLSEFLKRYGYEVFPFGDPIEAMRKLENEKPDVVVTDIIMPGMDGFEVLEKVKQCFPRIYVIMITAYGSIDSAIKAMKMGAYDYITKPFKSEDLLLRLEKIKELEELKRENESLRRQLKEQYRFTNIVGRSKKMSEVFDKIEVFSNSDYNVVIEGESGTGKDLIARAIHNSSARKEKPFVKISCVSLPETLLESELFGSVKGAYTGAVDRKGRFEIADGGTIFLDDIDDMPLNLQAKLLRFLDTKEFERVGSSQTIKVDVRVICATKIDLWSKVQEGKFRDDLYYRLNVLKIKVPPLRERKEDIPLLVEHFLKIAGRDNVKFTSEAMQVLISYDWPGNVRQLENTIYRICTLLDKDIVDVSDIPDDILGFERTKISLDGQGVGINFDDLSRIGLDELLSKIEFEAIKWALKRTENNKTKAADLLGLKKSTFFERLKKYNLD</sequence>
<dbReference type="AlphaFoldDB" id="A0A0S4N3N9"/>
<dbReference type="PROSITE" id="PS00675">
    <property type="entry name" value="SIGMA54_INTERACT_1"/>
    <property type="match status" value="1"/>
</dbReference>
<evidence type="ECO:0000256" key="1">
    <source>
        <dbReference type="ARBA" id="ARBA00022741"/>
    </source>
</evidence>
<dbReference type="InterPro" id="IPR027417">
    <property type="entry name" value="P-loop_NTPase"/>
</dbReference>
<evidence type="ECO:0000256" key="4">
    <source>
        <dbReference type="ARBA" id="ARBA00023163"/>
    </source>
</evidence>
<proteinExistence type="predicted"/>
<dbReference type="InterPro" id="IPR002078">
    <property type="entry name" value="Sigma_54_int"/>
</dbReference>
<dbReference type="Gene3D" id="3.40.50.300">
    <property type="entry name" value="P-loop containing nucleotide triphosphate hydrolases"/>
    <property type="match status" value="1"/>
</dbReference>
<name>A0A0S4N3N9_9BACT</name>
<protein>
    <submittedName>
        <fullName evidence="9">Two-component system, NtrC family, response regulator</fullName>
    </submittedName>
</protein>
<dbReference type="Proteomes" id="UP000320623">
    <property type="component" value="Unassembled WGS sequence"/>
</dbReference>
<dbReference type="PROSITE" id="PS00688">
    <property type="entry name" value="SIGMA54_INTERACT_3"/>
    <property type="match status" value="1"/>
</dbReference>
<keyword evidence="5" id="KW-0597">Phosphoprotein</keyword>
<dbReference type="InterPro" id="IPR002197">
    <property type="entry name" value="HTH_Fis"/>
</dbReference>
<keyword evidence="6" id="KW-0175">Coiled coil</keyword>
<feature type="domain" description="Response regulatory" evidence="8">
    <location>
        <begin position="2"/>
        <end position="116"/>
    </location>
</feature>
<feature type="coiled-coil region" evidence="6">
    <location>
        <begin position="111"/>
        <end position="138"/>
    </location>
</feature>
<dbReference type="InterPro" id="IPR003593">
    <property type="entry name" value="AAA+_ATPase"/>
</dbReference>
<dbReference type="SUPFAM" id="SSF46689">
    <property type="entry name" value="Homeodomain-like"/>
    <property type="match status" value="1"/>
</dbReference>
<dbReference type="InterPro" id="IPR058031">
    <property type="entry name" value="AAA_lid_NorR"/>
</dbReference>
<evidence type="ECO:0000259" key="8">
    <source>
        <dbReference type="PROSITE" id="PS50110"/>
    </source>
</evidence>
<dbReference type="PRINTS" id="PR01590">
    <property type="entry name" value="HTHFIS"/>
</dbReference>
<feature type="domain" description="Sigma-54 factor interaction" evidence="7">
    <location>
        <begin position="141"/>
        <end position="365"/>
    </location>
</feature>
<evidence type="ECO:0000256" key="3">
    <source>
        <dbReference type="ARBA" id="ARBA00023015"/>
    </source>
</evidence>
<dbReference type="SMART" id="SM00448">
    <property type="entry name" value="REC"/>
    <property type="match status" value="1"/>
</dbReference>
<dbReference type="Pfam" id="PF00072">
    <property type="entry name" value="Response_reg"/>
    <property type="match status" value="1"/>
</dbReference>
<dbReference type="SUPFAM" id="SSF52540">
    <property type="entry name" value="P-loop containing nucleoside triphosphate hydrolases"/>
    <property type="match status" value="1"/>
</dbReference>
<dbReference type="InterPro" id="IPR001789">
    <property type="entry name" value="Sig_transdc_resp-reg_receiver"/>
</dbReference>
<dbReference type="Gene3D" id="3.40.50.2300">
    <property type="match status" value="1"/>
</dbReference>
<keyword evidence="4" id="KW-0804">Transcription</keyword>
<dbReference type="PANTHER" id="PTHR32071:SF57">
    <property type="entry name" value="C4-DICARBOXYLATE TRANSPORT TRANSCRIPTIONAL REGULATORY PROTEIN DCTD"/>
    <property type="match status" value="1"/>
</dbReference>
<feature type="modified residue" description="4-aspartylphosphate" evidence="5">
    <location>
        <position position="51"/>
    </location>
</feature>
<dbReference type="InterPro" id="IPR025944">
    <property type="entry name" value="Sigma_54_int_dom_CS"/>
</dbReference>
<dbReference type="GO" id="GO:0043565">
    <property type="term" value="F:sequence-specific DNA binding"/>
    <property type="evidence" value="ECO:0007669"/>
    <property type="project" value="InterPro"/>
</dbReference>
<accession>A0A0S4N3N9</accession>
<reference evidence="10" key="1">
    <citation type="submission" date="2015-11" db="EMBL/GenBank/DDBJ databases">
        <authorList>
            <person name="Varghese N."/>
        </authorList>
    </citation>
    <scope>NUCLEOTIDE SEQUENCE [LARGE SCALE GENOMIC DNA]</scope>
</reference>
<dbReference type="Pfam" id="PF00158">
    <property type="entry name" value="Sigma54_activat"/>
    <property type="match status" value="1"/>
</dbReference>
<evidence type="ECO:0000256" key="6">
    <source>
        <dbReference type="SAM" id="Coils"/>
    </source>
</evidence>
<dbReference type="EMBL" id="FAOO01000006">
    <property type="protein sequence ID" value="CUU04751.1"/>
    <property type="molecule type" value="Genomic_DNA"/>
</dbReference>
<dbReference type="OrthoDB" id="9810703at2"/>
<gene>
    <name evidence="9" type="ORF">JGI1_01063</name>
</gene>
<dbReference type="GO" id="GO:0006355">
    <property type="term" value="P:regulation of DNA-templated transcription"/>
    <property type="evidence" value="ECO:0007669"/>
    <property type="project" value="InterPro"/>
</dbReference>
<evidence type="ECO:0000256" key="2">
    <source>
        <dbReference type="ARBA" id="ARBA00022840"/>
    </source>
</evidence>
<dbReference type="CDD" id="cd00009">
    <property type="entry name" value="AAA"/>
    <property type="match status" value="1"/>
</dbReference>
<dbReference type="InterPro" id="IPR025662">
    <property type="entry name" value="Sigma_54_int_dom_ATP-bd_1"/>
</dbReference>
<dbReference type="GO" id="GO:0005524">
    <property type="term" value="F:ATP binding"/>
    <property type="evidence" value="ECO:0007669"/>
    <property type="project" value="UniProtKB-KW"/>
</dbReference>
<dbReference type="Gene3D" id="1.10.10.60">
    <property type="entry name" value="Homeodomain-like"/>
    <property type="match status" value="1"/>
</dbReference>
<dbReference type="InterPro" id="IPR009057">
    <property type="entry name" value="Homeodomain-like_sf"/>
</dbReference>
<keyword evidence="3" id="KW-0805">Transcription regulation</keyword>
<dbReference type="Pfam" id="PF02954">
    <property type="entry name" value="HTH_8"/>
    <property type="match status" value="1"/>
</dbReference>
<keyword evidence="2" id="KW-0067">ATP-binding</keyword>
<dbReference type="PROSITE" id="PS50110">
    <property type="entry name" value="RESPONSE_REGULATORY"/>
    <property type="match status" value="1"/>
</dbReference>
<evidence type="ECO:0000313" key="10">
    <source>
        <dbReference type="Proteomes" id="UP000320623"/>
    </source>
</evidence>
<dbReference type="SMART" id="SM00382">
    <property type="entry name" value="AAA"/>
    <property type="match status" value="1"/>
</dbReference>
<dbReference type="FunFam" id="3.40.50.300:FF:000006">
    <property type="entry name" value="DNA-binding transcriptional regulator NtrC"/>
    <property type="match status" value="1"/>
</dbReference>
<dbReference type="SUPFAM" id="SSF52172">
    <property type="entry name" value="CheY-like"/>
    <property type="match status" value="1"/>
</dbReference>
<organism evidence="9 10">
    <name type="scientific">Candidatus Thermokryptus mobilis</name>
    <dbReference type="NCBI Taxonomy" id="1643428"/>
    <lineage>
        <taxon>Bacteria</taxon>
        <taxon>Pseudomonadati</taxon>
        <taxon>Candidatus Kryptoniota</taxon>
        <taxon>Candidatus Thermokryptus</taxon>
    </lineage>
</organism>
<dbReference type="RefSeq" id="WP_140944816.1">
    <property type="nucleotide sequence ID" value="NZ_FAOO01000006.1"/>
</dbReference>
<dbReference type="Pfam" id="PF25601">
    <property type="entry name" value="AAA_lid_14"/>
    <property type="match status" value="1"/>
</dbReference>
<evidence type="ECO:0000256" key="5">
    <source>
        <dbReference type="PROSITE-ProRule" id="PRU00169"/>
    </source>
</evidence>